<keyword evidence="2" id="KW-1185">Reference proteome</keyword>
<dbReference type="InterPro" id="IPR018788">
    <property type="entry name" value="Proteasome_assmbl_chp_3"/>
</dbReference>
<protein>
    <recommendedName>
        <fullName evidence="3">Proteasome assembly chaperone 3</fullName>
    </recommendedName>
</protein>
<proteinExistence type="predicted"/>
<evidence type="ECO:0000313" key="1">
    <source>
        <dbReference type="EMBL" id="KIY48265.1"/>
    </source>
</evidence>
<evidence type="ECO:0008006" key="3">
    <source>
        <dbReference type="Google" id="ProtNLM"/>
    </source>
</evidence>
<dbReference type="Proteomes" id="UP000054144">
    <property type="component" value="Unassembled WGS sequence"/>
</dbReference>
<name>A0A0D7AC66_9AGAR</name>
<reference evidence="1 2" key="1">
    <citation type="journal article" date="2015" name="Fungal Genet. Biol.">
        <title>Evolution of novel wood decay mechanisms in Agaricales revealed by the genome sequences of Fistulina hepatica and Cylindrobasidium torrendii.</title>
        <authorList>
            <person name="Floudas D."/>
            <person name="Held B.W."/>
            <person name="Riley R."/>
            <person name="Nagy L.G."/>
            <person name="Koehler G."/>
            <person name="Ransdell A.S."/>
            <person name="Younus H."/>
            <person name="Chow J."/>
            <person name="Chiniquy J."/>
            <person name="Lipzen A."/>
            <person name="Tritt A."/>
            <person name="Sun H."/>
            <person name="Haridas S."/>
            <person name="LaButti K."/>
            <person name="Ohm R.A."/>
            <person name="Kues U."/>
            <person name="Blanchette R.A."/>
            <person name="Grigoriev I.V."/>
            <person name="Minto R.E."/>
            <person name="Hibbett D.S."/>
        </authorList>
    </citation>
    <scope>NUCLEOTIDE SEQUENCE [LARGE SCALE GENOMIC DNA]</scope>
    <source>
        <strain evidence="1 2">ATCC 64428</strain>
    </source>
</reference>
<dbReference type="InterPro" id="IPR053720">
    <property type="entry name" value="Psm_Assembly_Chaperone"/>
</dbReference>
<evidence type="ECO:0000313" key="2">
    <source>
        <dbReference type="Proteomes" id="UP000054144"/>
    </source>
</evidence>
<dbReference type="Gene3D" id="3.30.230.90">
    <property type="match status" value="1"/>
</dbReference>
<dbReference type="PANTHER" id="PTHR31051:SF1">
    <property type="entry name" value="PROTEASOME ASSEMBLY CHAPERONE 3"/>
    <property type="match status" value="1"/>
</dbReference>
<dbReference type="OrthoDB" id="5593278at2759"/>
<dbReference type="EMBL" id="KN881851">
    <property type="protein sequence ID" value="KIY48265.1"/>
    <property type="molecule type" value="Genomic_DNA"/>
</dbReference>
<accession>A0A0D7AC66</accession>
<dbReference type="AlphaFoldDB" id="A0A0D7AC66"/>
<dbReference type="PANTHER" id="PTHR31051">
    <property type="entry name" value="PROTEASOME ASSEMBLY CHAPERONE 3"/>
    <property type="match status" value="1"/>
</dbReference>
<sequence length="156" mass="16420">MSSPKFSKHSRGVVHGIETDVLVQRFADRVLVLVTQLGKVGSLVNSSPTTYATPSDEAQQQRLPAPSPAIQLTPLLGSAPTAHVQTLHSLYVAQIATLVWTTDPPFVARRSVIVGLALKGDSAHAGAAGSDGAELSEAERATFSGVMALVREVLLR</sequence>
<organism evidence="1 2">
    <name type="scientific">Fistulina hepatica ATCC 64428</name>
    <dbReference type="NCBI Taxonomy" id="1128425"/>
    <lineage>
        <taxon>Eukaryota</taxon>
        <taxon>Fungi</taxon>
        <taxon>Dikarya</taxon>
        <taxon>Basidiomycota</taxon>
        <taxon>Agaricomycotina</taxon>
        <taxon>Agaricomycetes</taxon>
        <taxon>Agaricomycetidae</taxon>
        <taxon>Agaricales</taxon>
        <taxon>Fistulinaceae</taxon>
        <taxon>Fistulina</taxon>
    </lineage>
</organism>
<dbReference type="GO" id="GO:0043248">
    <property type="term" value="P:proteasome assembly"/>
    <property type="evidence" value="ECO:0007669"/>
    <property type="project" value="InterPro"/>
</dbReference>
<gene>
    <name evidence="1" type="ORF">FISHEDRAFT_43754</name>
</gene>